<reference evidence="2" key="1">
    <citation type="submission" date="2016-05" db="EMBL/GenBank/DDBJ databases">
        <authorList>
            <person name="Adebesin M.O."/>
            <person name="Ahama K."/>
            <person name="Alekasir E.M.M."/>
            <person name="Ali S."/>
            <person name="Aligholizadeh E."/>
            <person name="Allison J.M."/>
            <person name="Alzaher A."/>
            <person name="Andaya C.D."/>
            <person name="Asfaw S."/>
            <person name="Bansal N."/>
            <person name="Beauchard M.A."/>
            <person name="Betancourt K.A."/>
            <person name="Bhatia B."/>
            <person name="Boretti N.A."/>
            <person name="Brondi J.N."/>
            <person name="Byrd C.E."/>
            <person name="Cao A."/>
            <person name="Cardosa E.A."/>
            <person name="Carter A."/>
            <person name="Chen S."/>
            <person name="Chen Y."/>
            <person name="Clara Vega K."/>
            <person name="Cobuzzi M."/>
            <person name="Conn O.L."/>
            <person name="Crosby I.A."/>
            <person name="Daly S.B."/>
            <person name="DePaz I.X."/>
            <person name="Dhaurali S."/>
            <person name="Dowdy K.M."/>
            <person name="Edokobi N.B."/>
            <person name="Ekanayake A.B."/>
            <person name="Ekekwe S.O."/>
            <person name="Emond M.A."/>
            <person name="Endres L."/>
            <person name="Eng S."/>
            <person name="Felkoski S.A."/>
            <person name="Gant C.D."/>
            <person name="Gaskin B."/>
            <person name="Gondal S."/>
            <person name="Gutmann J."/>
            <person name="Ha T.-A."/>
            <person name="Habteyes H."/>
            <person name="Hariri O."/>
            <person name="Healey R.M."/>
            <person name="Heins J.L."/>
            <person name="Henderson A.L."/>
            <person name="Hernandez F.M.D."/>
            <person name="Hoang P.T."/>
            <person name="Hope K.T."/>
            <person name="Husna A."/>
            <person name="Hussain A."/>
            <person name="Imani O."/>
            <person name="Jackson N.L."/>
            <person name="Jacob V.M."/>
            <person name="Kang C."/>
            <person name="Kantov R.M."/>
            <person name="Kavuru S."/>
            <person name="Kerr M.S.-J.E."/>
            <person name="Khan O.A."/>
            <person name="Khan T.M."/>
            <person name="King T."/>
            <person name="Kulkarni R."/>
            <person name="Li A."/>
            <person name="Maczka C."/>
            <person name="Maisonet E."/>
            <person name="Majethia P.M."/>
            <person name="Malik D.A."/>
            <person name="Mariam A."/>
            <person name="Marquess E.B."/>
            <person name="Mattison J."/>
            <person name="McDonald N."/>
            <person name="Mehr S."/>
            <person name="Mengers S.R."/>
            <person name="Michaels D.P."/>
            <person name="Mondal S."/>
            <person name="Monney de Bebohi F."/>
            <person name="Nakhleh S.I."/>
            <person name="Ndubuizu N.C."/>
            <person name="Nguyen A.H."/>
            <person name="Nguyen K.M."/>
            <person name="Nguyen M.T."/>
            <person name="Nicholas M.L."/>
            <person name="Nimalan J.P."/>
            <person name="O'Connell R.A."/>
            <person name="Odoi E."/>
            <person name="Ojo L."/>
            <person name="Okoye A.E."/>
            <person name="Olateru-Olagbegi O."/>
            <person name="Osei K.V."/>
            <person name="Osei-Tutu A."/>
            <person name="Palilla A.M."/>
            <person name="Pancholi S."/>
            <person name="Park J.H.M."/>
            <person name="Patel K."/>
            <person name="Patel P."/>
            <person name="Pennington E."/>
            <person name="Peterson R.E."/>
            <person name="Pon J."/>
            <person name="Pourkarim H."/>
            <person name="Reed M.L."/>
            <person name="Rottman V."/>
            <person name="Salazar J."/>
            <person name="Samet S."/>
            <person name="Sendze O."/>
            <person name="Stelmack M.A."/>
            <person name="Stinnett R."/>
            <person name="Tchouaga A.L.N."/>
            <person name="Thompson E.M."/>
            <person name="Tran N.G."/>
            <person name="Truong T."/>
            <person name="Udo J.A."/>
            <person name="Verona L.T."/>
            <person name="Vu T.-Q."/>
            <person name="Wade J."/>
            <person name="Wang N.Q."/>
            <person name="Waters Z.M."/>
            <person name="Wellman R.J."/>
            <person name="Woldegabreal S."/>
            <person name="Yee A.C."/>
            <person name="Yirefu M."/>
            <person name="Zahangir S."/>
            <person name="Zhai Y."/>
            <person name="Devine C.L."/>
            <person name="Liao K."/>
            <person name="Prasad P.K."/>
            <person name="Ruthenberg K.J."/>
            <person name="Shonk J.A."/>
            <person name="Way M."/>
            <person name="Yousufi H.K."/>
            <person name="Cao L."/>
            <person name="Fox J."/>
            <person name="Hobbs E."/>
            <person name="Kilic S."/>
            <person name="Nunn R."/>
            <person name="Patel R."/>
            <person name="Rubenstein M."/>
            <person name="Erill I."/>
            <person name="Caruso S.M."/>
            <person name="Hughes L.E."/>
            <person name="Garlena R.A."/>
            <person name="Russell D.A."/>
            <person name="Pope W.H."/>
            <person name="Jacobs-Sera D."/>
            <person name="Hendrix R.W."/>
            <person name="Hatfull G.F."/>
        </authorList>
    </citation>
    <scope>NUCLEOTIDE SEQUENCE [LARGE SCALE GENOMIC DNA]</scope>
</reference>
<dbReference type="KEGG" id="vg:29080466"/>
<accession>A0A1B1PA92</accession>
<sequence length="101" mass="11113">MTERVQIGTVDVDSGTIFIGDPCYTATNDASHRIESWSEWCKRSPFGEKQYDVTEPAGSGAGLSIPTLWGDGGYPVYAEIENGRIARVTVDFDPTYDDDED</sequence>
<evidence type="ECO:0000313" key="2">
    <source>
        <dbReference type="Proteomes" id="UP000202682"/>
    </source>
</evidence>
<dbReference type="Proteomes" id="UP000202682">
    <property type="component" value="Segment"/>
</dbReference>
<keyword evidence="2" id="KW-1185">Reference proteome</keyword>
<evidence type="ECO:0000313" key="1">
    <source>
        <dbReference type="EMBL" id="ANT41069.1"/>
    </source>
</evidence>
<organism evidence="1 2">
    <name type="scientific">Streptomyces phage Nanodon</name>
    <dbReference type="NCBI Taxonomy" id="1873777"/>
    <lineage>
        <taxon>Viruses</taxon>
        <taxon>Duplodnaviria</taxon>
        <taxon>Heunggongvirae</taxon>
        <taxon>Uroviricota</taxon>
        <taxon>Caudoviricetes</taxon>
        <taxon>Arquatrovirinae</taxon>
        <taxon>Likavirus</taxon>
        <taxon>Likavirus nanodon</taxon>
    </lineage>
</organism>
<name>A0A1B1PA92_9CAUD</name>
<protein>
    <submittedName>
        <fullName evidence="1">Uncharacterized protein</fullName>
    </submittedName>
</protein>
<dbReference type="EMBL" id="KX344445">
    <property type="protein sequence ID" value="ANT41069.1"/>
    <property type="molecule type" value="Genomic_DNA"/>
</dbReference>
<dbReference type="GeneID" id="29080466"/>
<proteinExistence type="predicted"/>
<dbReference type="OrthoDB" id="16453at10239"/>
<dbReference type="RefSeq" id="YP_009287849.1">
    <property type="nucleotide sequence ID" value="NC_031078.1"/>
</dbReference>
<gene>
    <name evidence="1" type="ORF">SEA_NANODON_65</name>
</gene>